<dbReference type="OrthoDB" id="4550202at2"/>
<feature type="chain" id="PRO_5018292605" evidence="1">
    <location>
        <begin position="29"/>
        <end position="170"/>
    </location>
</feature>
<gene>
    <name evidence="2" type="ORF">EBN03_10135</name>
</gene>
<dbReference type="Proteomes" id="UP000279275">
    <property type="component" value="Unassembled WGS sequence"/>
</dbReference>
<keyword evidence="3" id="KW-1185">Reference proteome</keyword>
<protein>
    <submittedName>
        <fullName evidence="2">Uncharacterized protein</fullName>
    </submittedName>
</protein>
<evidence type="ECO:0000256" key="1">
    <source>
        <dbReference type="SAM" id="SignalP"/>
    </source>
</evidence>
<comment type="caution">
    <text evidence="2">The sequence shown here is derived from an EMBL/GenBank/DDBJ whole genome shotgun (WGS) entry which is preliminary data.</text>
</comment>
<dbReference type="RefSeq" id="WP_147471511.1">
    <property type="nucleotide sequence ID" value="NZ_RFFH01000003.1"/>
</dbReference>
<organism evidence="2 3">
    <name type="scientific">Nocardia stercoris</name>
    <dbReference type="NCBI Taxonomy" id="2483361"/>
    <lineage>
        <taxon>Bacteria</taxon>
        <taxon>Bacillati</taxon>
        <taxon>Actinomycetota</taxon>
        <taxon>Actinomycetes</taxon>
        <taxon>Mycobacteriales</taxon>
        <taxon>Nocardiaceae</taxon>
        <taxon>Nocardia</taxon>
    </lineage>
</organism>
<keyword evidence="1" id="KW-0732">Signal</keyword>
<dbReference type="EMBL" id="RFFH01000003">
    <property type="protein sequence ID" value="RMI33480.1"/>
    <property type="molecule type" value="Genomic_DNA"/>
</dbReference>
<name>A0A3M2L9V2_9NOCA</name>
<evidence type="ECO:0000313" key="3">
    <source>
        <dbReference type="Proteomes" id="UP000279275"/>
    </source>
</evidence>
<dbReference type="AlphaFoldDB" id="A0A3M2L9V2"/>
<evidence type="ECO:0000313" key="2">
    <source>
        <dbReference type="EMBL" id="RMI33480.1"/>
    </source>
</evidence>
<proteinExistence type="predicted"/>
<accession>A0A3M2L9V2</accession>
<feature type="signal peptide" evidence="1">
    <location>
        <begin position="1"/>
        <end position="28"/>
    </location>
</feature>
<reference evidence="2 3" key="1">
    <citation type="submission" date="2018-10" db="EMBL/GenBank/DDBJ databases">
        <title>Isolation from cow dung.</title>
        <authorList>
            <person name="Ling L."/>
        </authorList>
    </citation>
    <scope>NUCLEOTIDE SEQUENCE [LARGE SCALE GENOMIC DNA]</scope>
    <source>
        <strain evidence="2 3">NEAU-LL90</strain>
    </source>
</reference>
<sequence>MNQSRTMSIGAVAAGMLLSAAAAGVAGADDPAMTVDAAIPCAGNTYTITVPAIKVPAGSNSYHFLDGATLSTATQIDADQPTVRGADFTSAWTPAAAGDHKLWLALSGGTGGFLGPVVFTVLDAGDPTCTPSTTVPVTSTPVPTTTSVPTGPSDLGTWLTALLSSLSASA</sequence>